<comment type="caution">
    <text evidence="2">The sequence shown here is derived from an EMBL/GenBank/DDBJ whole genome shotgun (WGS) entry which is preliminary data.</text>
</comment>
<feature type="transmembrane region" description="Helical" evidence="1">
    <location>
        <begin position="23"/>
        <end position="48"/>
    </location>
</feature>
<keyword evidence="1" id="KW-1133">Transmembrane helix</keyword>
<evidence type="ECO:0000313" key="2">
    <source>
        <dbReference type="EMBL" id="KAF6756083.1"/>
    </source>
</evidence>
<name>A0A8H6I288_9AGAR</name>
<feature type="transmembrane region" description="Helical" evidence="1">
    <location>
        <begin position="123"/>
        <end position="141"/>
    </location>
</feature>
<gene>
    <name evidence="2" type="ORF">DFP72DRAFT_1117518</name>
</gene>
<reference evidence="2 3" key="1">
    <citation type="submission" date="2020-07" db="EMBL/GenBank/DDBJ databases">
        <title>Comparative genomics of pyrophilous fungi reveals a link between fire events and developmental genes.</title>
        <authorList>
            <consortium name="DOE Joint Genome Institute"/>
            <person name="Steindorff A.S."/>
            <person name="Carver A."/>
            <person name="Calhoun S."/>
            <person name="Stillman K."/>
            <person name="Liu H."/>
            <person name="Lipzen A."/>
            <person name="Pangilinan J."/>
            <person name="Labutti K."/>
            <person name="Bruns T.D."/>
            <person name="Grigoriev I.V."/>
        </authorList>
    </citation>
    <scope>NUCLEOTIDE SEQUENCE [LARGE SCALE GENOMIC DNA]</scope>
    <source>
        <strain evidence="2 3">CBS 144469</strain>
    </source>
</reference>
<dbReference type="EMBL" id="JACGCI010000027">
    <property type="protein sequence ID" value="KAF6756083.1"/>
    <property type="molecule type" value="Genomic_DNA"/>
</dbReference>
<organism evidence="2 3">
    <name type="scientific">Ephemerocybe angulata</name>
    <dbReference type="NCBI Taxonomy" id="980116"/>
    <lineage>
        <taxon>Eukaryota</taxon>
        <taxon>Fungi</taxon>
        <taxon>Dikarya</taxon>
        <taxon>Basidiomycota</taxon>
        <taxon>Agaricomycotina</taxon>
        <taxon>Agaricomycetes</taxon>
        <taxon>Agaricomycetidae</taxon>
        <taxon>Agaricales</taxon>
        <taxon>Agaricineae</taxon>
        <taxon>Psathyrellaceae</taxon>
        <taxon>Ephemerocybe</taxon>
    </lineage>
</organism>
<proteinExistence type="predicted"/>
<dbReference type="AlphaFoldDB" id="A0A8H6I288"/>
<accession>A0A8H6I288</accession>
<keyword evidence="1" id="KW-0472">Membrane</keyword>
<keyword evidence="3" id="KW-1185">Reference proteome</keyword>
<evidence type="ECO:0000313" key="3">
    <source>
        <dbReference type="Proteomes" id="UP000521943"/>
    </source>
</evidence>
<feature type="transmembrane region" description="Helical" evidence="1">
    <location>
        <begin position="69"/>
        <end position="93"/>
    </location>
</feature>
<protein>
    <submittedName>
        <fullName evidence="2">Uncharacterized protein</fullName>
    </submittedName>
</protein>
<feature type="transmembrane region" description="Helical" evidence="1">
    <location>
        <begin position="270"/>
        <end position="289"/>
    </location>
</feature>
<feature type="transmembrane region" description="Helical" evidence="1">
    <location>
        <begin position="194"/>
        <end position="217"/>
    </location>
</feature>
<keyword evidence="1" id="KW-0812">Transmembrane</keyword>
<evidence type="ECO:0000256" key="1">
    <source>
        <dbReference type="SAM" id="Phobius"/>
    </source>
</evidence>
<sequence length="337" mass="37225">MSSGTPPYATPNLSPLYYRNHKYGFIGTLISLMLYGVAATLFVLCLDVDIRLLKKCGKGNDNVWMKRLLLLYICSLFTCGTAQIVASACVTTISTLDYSNYPGGTYAWAMTQYNKPLFKTGPVAFGIANWLANGLMFYRCYVIYVHSNTRGAIYILVLPCVLYIASVCTEIAFVAQLTSPDSNIFALPNLAKLILSNFAINASLNVLLTALVAVRLITHRHNMKKAMGRWADRDSLRVYTTIWTILAESSALYTIFTLMFIIAFVADQPLGQLFLPILGQIQIVAPLIISLRISQGRAVTGETVKSLSSGVRMASRLRADTTLFRLHSQRANDGPTM</sequence>
<dbReference type="Proteomes" id="UP000521943">
    <property type="component" value="Unassembled WGS sequence"/>
</dbReference>
<dbReference type="OrthoDB" id="2796825at2759"/>
<feature type="transmembrane region" description="Helical" evidence="1">
    <location>
        <begin position="153"/>
        <end position="174"/>
    </location>
</feature>
<feature type="transmembrane region" description="Helical" evidence="1">
    <location>
        <begin position="238"/>
        <end position="264"/>
    </location>
</feature>